<protein>
    <submittedName>
        <fullName evidence="7">Extracellular solute-binding protein</fullName>
    </submittedName>
</protein>
<keyword evidence="2" id="KW-0813">Transport</keyword>
<evidence type="ECO:0000256" key="4">
    <source>
        <dbReference type="ARBA" id="ARBA00022764"/>
    </source>
</evidence>
<evidence type="ECO:0000256" key="6">
    <source>
        <dbReference type="SAM" id="MobiDB-lite"/>
    </source>
</evidence>
<dbReference type="PANTHER" id="PTHR30222:SF17">
    <property type="entry name" value="SPERMIDINE_PUTRESCINE-BINDING PERIPLASMIC PROTEIN"/>
    <property type="match status" value="1"/>
</dbReference>
<dbReference type="InterPro" id="IPR001188">
    <property type="entry name" value="Sperm_putr-bd"/>
</dbReference>
<gene>
    <name evidence="7" type="ORF">KME15_09870</name>
</gene>
<sequence length="392" mass="43256">MSSNQQNRFDRKSAHLPLPRFSPTRRRFLKTSAAIASGLALSNCARNLSNANTGSSPTGSPTDSATSASGKLYIYTWANYTDDELIKGFQEKTGIQVVADPFASNEIMMAKMQAGGGSAYSIIYPSDYTVIEMRESGMLTPLDHSRLQGLDTLKPKWQNPVYDRGNAHSIPAVWGTTGLIYDPQKVGKEIDGWSYIWDNRKSLTRQVTLIEDVREVMGATLRTLGYSYNTTNPDQIKKAYSKLVQIKPTIASFLTTGWEDQLASGDITISMVYSQDAIALIKEKPNLKYIVPKTGSSVWTDTMVIPKSAPNPDAAYAWMNYLLQPDVAAGLVERLGTATANQAAFDLLSPETQKDDRLFPTEAMLSKCEGVAPVPARITEVYDQYWTRLTSS</sequence>
<dbReference type="PRINTS" id="PR00909">
    <property type="entry name" value="SPERMDNBNDNG"/>
</dbReference>
<accession>A0A951UM74</accession>
<feature type="binding site" evidence="5">
    <location>
        <begin position="212"/>
        <end position="215"/>
    </location>
    <ligand>
        <name>spermidine</name>
        <dbReference type="ChEBI" id="CHEBI:57834"/>
    </ligand>
</feature>
<dbReference type="InterPro" id="IPR019546">
    <property type="entry name" value="TAT_signal_bac_arc"/>
</dbReference>
<feature type="binding site" evidence="5">
    <location>
        <position position="128"/>
    </location>
    <ligand>
        <name>spermidine</name>
        <dbReference type="ChEBI" id="CHEBI:57834"/>
    </ligand>
</feature>
<keyword evidence="3" id="KW-0732">Signal</keyword>
<dbReference type="Gene3D" id="3.40.190.10">
    <property type="entry name" value="Periplasmic binding protein-like II"/>
    <property type="match status" value="2"/>
</dbReference>
<dbReference type="PROSITE" id="PS51318">
    <property type="entry name" value="TAT"/>
    <property type="match status" value="1"/>
</dbReference>
<dbReference type="AlphaFoldDB" id="A0A951UM74"/>
<comment type="caution">
    <text evidence="7">The sequence shown here is derived from an EMBL/GenBank/DDBJ whole genome shotgun (WGS) entry which is preliminary data.</text>
</comment>
<dbReference type="SUPFAM" id="SSF53850">
    <property type="entry name" value="Periplasmic binding protein-like II"/>
    <property type="match status" value="1"/>
</dbReference>
<dbReference type="NCBIfam" id="TIGR01409">
    <property type="entry name" value="TAT_signal_seq"/>
    <property type="match status" value="1"/>
</dbReference>
<dbReference type="PIRSF" id="PIRSF019574">
    <property type="entry name" value="Periplasmic_polyamine_BP"/>
    <property type="match status" value="1"/>
</dbReference>
<keyword evidence="4" id="KW-0574">Periplasm</keyword>
<dbReference type="GO" id="GO:0019808">
    <property type="term" value="F:polyamine binding"/>
    <property type="evidence" value="ECO:0007669"/>
    <property type="project" value="InterPro"/>
</dbReference>
<name>A0A951UM74_9CYAN</name>
<evidence type="ECO:0000313" key="8">
    <source>
        <dbReference type="Proteomes" id="UP000757435"/>
    </source>
</evidence>
<dbReference type="GO" id="GO:0042597">
    <property type="term" value="C:periplasmic space"/>
    <property type="evidence" value="ECO:0007669"/>
    <property type="project" value="UniProtKB-SubCell"/>
</dbReference>
<dbReference type="InterPro" id="IPR006059">
    <property type="entry name" value="SBP"/>
</dbReference>
<reference evidence="7" key="1">
    <citation type="submission" date="2021-05" db="EMBL/GenBank/DDBJ databases">
        <authorList>
            <person name="Pietrasiak N."/>
            <person name="Ward R."/>
            <person name="Stajich J.E."/>
            <person name="Kurbessoian T."/>
        </authorList>
    </citation>
    <scope>NUCLEOTIDE SEQUENCE</scope>
    <source>
        <strain evidence="7">UHER 2000/2452</strain>
    </source>
</reference>
<comment type="subcellular location">
    <subcellularLocation>
        <location evidence="1">Periplasm</location>
    </subcellularLocation>
</comment>
<proteinExistence type="predicted"/>
<organism evidence="7 8">
    <name type="scientific">Drouetiella hepatica Uher 2000/2452</name>
    <dbReference type="NCBI Taxonomy" id="904376"/>
    <lineage>
        <taxon>Bacteria</taxon>
        <taxon>Bacillati</taxon>
        <taxon>Cyanobacteriota</taxon>
        <taxon>Cyanophyceae</taxon>
        <taxon>Oculatellales</taxon>
        <taxon>Oculatellaceae</taxon>
        <taxon>Drouetiella</taxon>
    </lineage>
</organism>
<evidence type="ECO:0000256" key="5">
    <source>
        <dbReference type="PIRSR" id="PIRSR019574-1"/>
    </source>
</evidence>
<reference evidence="7" key="2">
    <citation type="journal article" date="2022" name="Microbiol. Resour. Announc.">
        <title>Metagenome Sequencing to Explore Phylogenomics of Terrestrial Cyanobacteria.</title>
        <authorList>
            <person name="Ward R.D."/>
            <person name="Stajich J.E."/>
            <person name="Johansen J.R."/>
            <person name="Huntemann M."/>
            <person name="Clum A."/>
            <person name="Foster B."/>
            <person name="Foster B."/>
            <person name="Roux S."/>
            <person name="Palaniappan K."/>
            <person name="Varghese N."/>
            <person name="Mukherjee S."/>
            <person name="Reddy T.B.K."/>
            <person name="Daum C."/>
            <person name="Copeland A."/>
            <person name="Chen I.A."/>
            <person name="Ivanova N.N."/>
            <person name="Kyrpides N.C."/>
            <person name="Shapiro N."/>
            <person name="Eloe-Fadrosh E.A."/>
            <person name="Pietrasiak N."/>
        </authorList>
    </citation>
    <scope>NUCLEOTIDE SEQUENCE</scope>
    <source>
        <strain evidence="7">UHER 2000/2452</strain>
    </source>
</reference>
<dbReference type="PANTHER" id="PTHR30222">
    <property type="entry name" value="SPERMIDINE/PUTRESCINE-BINDING PERIPLASMIC PROTEIN"/>
    <property type="match status" value="1"/>
</dbReference>
<dbReference type="GO" id="GO:0015846">
    <property type="term" value="P:polyamine transport"/>
    <property type="evidence" value="ECO:0007669"/>
    <property type="project" value="InterPro"/>
</dbReference>
<dbReference type="CDD" id="cd13590">
    <property type="entry name" value="PBP2_PotD_PotF_like"/>
    <property type="match status" value="1"/>
</dbReference>
<dbReference type="InterPro" id="IPR006311">
    <property type="entry name" value="TAT_signal"/>
</dbReference>
<evidence type="ECO:0000256" key="1">
    <source>
        <dbReference type="ARBA" id="ARBA00004418"/>
    </source>
</evidence>
<dbReference type="Pfam" id="PF13416">
    <property type="entry name" value="SBP_bac_8"/>
    <property type="match status" value="1"/>
</dbReference>
<dbReference type="Proteomes" id="UP000757435">
    <property type="component" value="Unassembled WGS sequence"/>
</dbReference>
<evidence type="ECO:0000313" key="7">
    <source>
        <dbReference type="EMBL" id="MBW4658972.1"/>
    </source>
</evidence>
<feature type="region of interest" description="Disordered" evidence="6">
    <location>
        <begin position="1"/>
        <end position="21"/>
    </location>
</feature>
<evidence type="ECO:0000256" key="3">
    <source>
        <dbReference type="ARBA" id="ARBA00022729"/>
    </source>
</evidence>
<evidence type="ECO:0000256" key="2">
    <source>
        <dbReference type="ARBA" id="ARBA00022448"/>
    </source>
</evidence>
<dbReference type="EMBL" id="JAHHHD010000008">
    <property type="protein sequence ID" value="MBW4658972.1"/>
    <property type="molecule type" value="Genomic_DNA"/>
</dbReference>